<evidence type="ECO:0000313" key="1">
    <source>
        <dbReference type="EMBL" id="KAH6941180.1"/>
    </source>
</evidence>
<name>A0ACB7T2L6_HYAAI</name>
<proteinExistence type="predicted"/>
<comment type="caution">
    <text evidence="1">The sequence shown here is derived from an EMBL/GenBank/DDBJ whole genome shotgun (WGS) entry which is preliminary data.</text>
</comment>
<reference evidence="1" key="1">
    <citation type="submission" date="2020-05" db="EMBL/GenBank/DDBJ databases">
        <title>Large-scale comparative analyses of tick genomes elucidate their genetic diversity and vector capacities.</title>
        <authorList>
            <person name="Jia N."/>
            <person name="Wang J."/>
            <person name="Shi W."/>
            <person name="Du L."/>
            <person name="Sun Y."/>
            <person name="Zhan W."/>
            <person name="Jiang J."/>
            <person name="Wang Q."/>
            <person name="Zhang B."/>
            <person name="Ji P."/>
            <person name="Sakyi L.B."/>
            <person name="Cui X."/>
            <person name="Yuan T."/>
            <person name="Jiang B."/>
            <person name="Yang W."/>
            <person name="Lam T.T.-Y."/>
            <person name="Chang Q."/>
            <person name="Ding S."/>
            <person name="Wang X."/>
            <person name="Zhu J."/>
            <person name="Ruan X."/>
            <person name="Zhao L."/>
            <person name="Wei J."/>
            <person name="Que T."/>
            <person name="Du C."/>
            <person name="Cheng J."/>
            <person name="Dai P."/>
            <person name="Han X."/>
            <person name="Huang E."/>
            <person name="Gao Y."/>
            <person name="Liu J."/>
            <person name="Shao H."/>
            <person name="Ye R."/>
            <person name="Li L."/>
            <person name="Wei W."/>
            <person name="Wang X."/>
            <person name="Wang C."/>
            <person name="Yang T."/>
            <person name="Huo Q."/>
            <person name="Li W."/>
            <person name="Guo W."/>
            <person name="Chen H."/>
            <person name="Zhou L."/>
            <person name="Ni X."/>
            <person name="Tian J."/>
            <person name="Zhou Y."/>
            <person name="Sheng Y."/>
            <person name="Liu T."/>
            <person name="Pan Y."/>
            <person name="Xia L."/>
            <person name="Li J."/>
            <person name="Zhao F."/>
            <person name="Cao W."/>
        </authorList>
    </citation>
    <scope>NUCLEOTIDE SEQUENCE</scope>
    <source>
        <strain evidence="1">Hyas-2018</strain>
    </source>
</reference>
<gene>
    <name evidence="1" type="ORF">HPB50_014599</name>
</gene>
<organism evidence="1 2">
    <name type="scientific">Hyalomma asiaticum</name>
    <name type="common">Tick</name>
    <dbReference type="NCBI Taxonomy" id="266040"/>
    <lineage>
        <taxon>Eukaryota</taxon>
        <taxon>Metazoa</taxon>
        <taxon>Ecdysozoa</taxon>
        <taxon>Arthropoda</taxon>
        <taxon>Chelicerata</taxon>
        <taxon>Arachnida</taxon>
        <taxon>Acari</taxon>
        <taxon>Parasitiformes</taxon>
        <taxon>Ixodida</taxon>
        <taxon>Ixodoidea</taxon>
        <taxon>Ixodidae</taxon>
        <taxon>Hyalomminae</taxon>
        <taxon>Hyalomma</taxon>
    </lineage>
</organism>
<keyword evidence="2" id="KW-1185">Reference proteome</keyword>
<sequence>MEPTLADIERALKASTYTSVIMAGDFNAKHSIWGSQAADSRNTPGGVRGGERNSATERLPVATAVGD</sequence>
<evidence type="ECO:0000313" key="2">
    <source>
        <dbReference type="Proteomes" id="UP000821845"/>
    </source>
</evidence>
<protein>
    <submittedName>
        <fullName evidence="1">Uncharacterized protein</fullName>
    </submittedName>
</protein>
<dbReference type="Proteomes" id="UP000821845">
    <property type="component" value="Chromosome 11"/>
</dbReference>
<accession>A0ACB7T2L6</accession>
<dbReference type="EMBL" id="CM023491">
    <property type="protein sequence ID" value="KAH6941180.1"/>
    <property type="molecule type" value="Genomic_DNA"/>
</dbReference>